<feature type="chain" id="PRO_5042053978" evidence="1">
    <location>
        <begin position="18"/>
        <end position="156"/>
    </location>
</feature>
<reference evidence="2" key="1">
    <citation type="journal article" date="2022" name="Plant J.">
        <title>Strategies of tolerance reflected in two North American maple genomes.</title>
        <authorList>
            <person name="McEvoy S.L."/>
            <person name="Sezen U.U."/>
            <person name="Trouern-Trend A."/>
            <person name="McMahon S.M."/>
            <person name="Schaberg P.G."/>
            <person name="Yang J."/>
            <person name="Wegrzyn J.L."/>
            <person name="Swenson N.G."/>
        </authorList>
    </citation>
    <scope>NUCLEOTIDE SEQUENCE</scope>
    <source>
        <strain evidence="2">91603</strain>
    </source>
</reference>
<keyword evidence="1" id="KW-0732">Signal</keyword>
<sequence>MWVLVLLVCLMVEDSSIVCVWWCVFGGGGGEDVGKQDLGKQGPRAPVRYGNRASPVVIRDQQNGEPVDVRTQFRLNFLSPMMEEFLIGCLLWNRSPARSWSDVYSYTTHNQDKAFFISSAQKGRMRDLGVEVPLRNTVVLKLRCLSINIHAIIYNC</sequence>
<dbReference type="EMBL" id="JAJSOW010000004">
    <property type="protein sequence ID" value="KAI9192871.1"/>
    <property type="molecule type" value="Genomic_DNA"/>
</dbReference>
<gene>
    <name evidence="2" type="ORF">LWI28_028743</name>
</gene>
<name>A0AAD5P1M4_ACENE</name>
<evidence type="ECO:0000256" key="1">
    <source>
        <dbReference type="SAM" id="SignalP"/>
    </source>
</evidence>
<reference evidence="2" key="2">
    <citation type="submission" date="2023-02" db="EMBL/GenBank/DDBJ databases">
        <authorList>
            <person name="Swenson N.G."/>
            <person name="Wegrzyn J.L."/>
            <person name="Mcevoy S.L."/>
        </authorList>
    </citation>
    <scope>NUCLEOTIDE SEQUENCE</scope>
    <source>
        <strain evidence="2">91603</strain>
        <tissue evidence="2">Leaf</tissue>
    </source>
</reference>
<comment type="caution">
    <text evidence="2">The sequence shown here is derived from an EMBL/GenBank/DDBJ whole genome shotgun (WGS) entry which is preliminary data.</text>
</comment>
<dbReference type="AlphaFoldDB" id="A0AAD5P1M4"/>
<protein>
    <submittedName>
        <fullName evidence="2">Uncharacterized protein</fullName>
    </submittedName>
</protein>
<feature type="signal peptide" evidence="1">
    <location>
        <begin position="1"/>
        <end position="17"/>
    </location>
</feature>
<dbReference type="Proteomes" id="UP001064489">
    <property type="component" value="Chromosome 6"/>
</dbReference>
<evidence type="ECO:0000313" key="2">
    <source>
        <dbReference type="EMBL" id="KAI9192871.1"/>
    </source>
</evidence>
<proteinExistence type="predicted"/>
<organism evidence="2 3">
    <name type="scientific">Acer negundo</name>
    <name type="common">Box elder</name>
    <dbReference type="NCBI Taxonomy" id="4023"/>
    <lineage>
        <taxon>Eukaryota</taxon>
        <taxon>Viridiplantae</taxon>
        <taxon>Streptophyta</taxon>
        <taxon>Embryophyta</taxon>
        <taxon>Tracheophyta</taxon>
        <taxon>Spermatophyta</taxon>
        <taxon>Magnoliopsida</taxon>
        <taxon>eudicotyledons</taxon>
        <taxon>Gunneridae</taxon>
        <taxon>Pentapetalae</taxon>
        <taxon>rosids</taxon>
        <taxon>malvids</taxon>
        <taxon>Sapindales</taxon>
        <taxon>Sapindaceae</taxon>
        <taxon>Hippocastanoideae</taxon>
        <taxon>Acereae</taxon>
        <taxon>Acer</taxon>
    </lineage>
</organism>
<evidence type="ECO:0000313" key="3">
    <source>
        <dbReference type="Proteomes" id="UP001064489"/>
    </source>
</evidence>
<keyword evidence="3" id="KW-1185">Reference proteome</keyword>
<accession>A0AAD5P1M4</accession>